<comment type="caution">
    <text evidence="10">The sequence shown here is derived from an EMBL/GenBank/DDBJ whole genome shotgun (WGS) entry which is preliminary data.</text>
</comment>
<keyword evidence="7 10" id="KW-0413">Isomerase</keyword>
<dbReference type="PIRSF" id="PIRSF005384">
    <property type="entry name" value="RpiB_LacA_B"/>
    <property type="match status" value="1"/>
</dbReference>
<feature type="binding site" evidence="9">
    <location>
        <position position="109"/>
    </location>
    <ligand>
        <name>D-ribulose 5-phosphate</name>
        <dbReference type="ChEBI" id="CHEBI:58121"/>
    </ligand>
</feature>
<evidence type="ECO:0000313" key="10">
    <source>
        <dbReference type="EMBL" id="EEF58768.1"/>
    </source>
</evidence>
<reference evidence="10 11" key="1">
    <citation type="journal article" date="2011" name="J. Bacteriol.">
        <title>Genome sequence of 'Pedosphaera parvula' Ellin514, an aerobic Verrucomicrobial isolate from pasture soil.</title>
        <authorList>
            <person name="Kant R."/>
            <person name="van Passel M.W."/>
            <person name="Sangwan P."/>
            <person name="Palva A."/>
            <person name="Lucas S."/>
            <person name="Copeland A."/>
            <person name="Lapidus A."/>
            <person name="Glavina Del Rio T."/>
            <person name="Dalin E."/>
            <person name="Tice H."/>
            <person name="Bruce D."/>
            <person name="Goodwin L."/>
            <person name="Pitluck S."/>
            <person name="Chertkov O."/>
            <person name="Larimer F.W."/>
            <person name="Land M.L."/>
            <person name="Hauser L."/>
            <person name="Brettin T.S."/>
            <person name="Detter J.C."/>
            <person name="Han S."/>
            <person name="de Vos W.M."/>
            <person name="Janssen P.H."/>
            <person name="Smidt H."/>
        </authorList>
    </citation>
    <scope>NUCLEOTIDE SEQUENCE [LARGE SCALE GENOMIC DNA]</scope>
    <source>
        <strain evidence="10 11">Ellin514</strain>
    </source>
</reference>
<dbReference type="GO" id="GO:0019316">
    <property type="term" value="P:D-allose catabolic process"/>
    <property type="evidence" value="ECO:0007669"/>
    <property type="project" value="TreeGrafter"/>
</dbReference>
<dbReference type="NCBIfam" id="NF004051">
    <property type="entry name" value="PRK05571.1"/>
    <property type="match status" value="1"/>
</dbReference>
<proteinExistence type="inferred from homology"/>
<evidence type="ECO:0000256" key="2">
    <source>
        <dbReference type="ARBA" id="ARBA00004988"/>
    </source>
</evidence>
<dbReference type="SUPFAM" id="SSF89623">
    <property type="entry name" value="Ribose/Galactose isomerase RpiB/AlsB"/>
    <property type="match status" value="1"/>
</dbReference>
<comment type="subunit">
    <text evidence="4">Homodimer.</text>
</comment>
<evidence type="ECO:0000256" key="4">
    <source>
        <dbReference type="ARBA" id="ARBA00011738"/>
    </source>
</evidence>
<dbReference type="NCBIfam" id="TIGR02133">
    <property type="entry name" value="RPI_actino"/>
    <property type="match status" value="1"/>
</dbReference>
<organism evidence="10 11">
    <name type="scientific">Pedosphaera parvula (strain Ellin514)</name>
    <dbReference type="NCBI Taxonomy" id="320771"/>
    <lineage>
        <taxon>Bacteria</taxon>
        <taxon>Pseudomonadati</taxon>
        <taxon>Verrucomicrobiota</taxon>
        <taxon>Pedosphaerae</taxon>
        <taxon>Pedosphaerales</taxon>
        <taxon>Pedosphaeraceae</taxon>
        <taxon>Pedosphaera</taxon>
    </lineage>
</organism>
<dbReference type="EC" id="5.3.1.6" evidence="5"/>
<comment type="catalytic activity">
    <reaction evidence="1">
        <text>aldehydo-D-ribose 5-phosphate = D-ribulose 5-phosphate</text>
        <dbReference type="Rhea" id="RHEA:14657"/>
        <dbReference type="ChEBI" id="CHEBI:58121"/>
        <dbReference type="ChEBI" id="CHEBI:58273"/>
        <dbReference type="EC" id="5.3.1.6"/>
    </reaction>
</comment>
<dbReference type="Proteomes" id="UP000003688">
    <property type="component" value="Unassembled WGS sequence"/>
</dbReference>
<evidence type="ECO:0000256" key="1">
    <source>
        <dbReference type="ARBA" id="ARBA00001713"/>
    </source>
</evidence>
<evidence type="ECO:0000256" key="8">
    <source>
        <dbReference type="ARBA" id="ARBA00032117"/>
    </source>
</evidence>
<comment type="similarity">
    <text evidence="3">Belongs to the LacAB/RpiB family.</text>
</comment>
<dbReference type="InterPro" id="IPR003500">
    <property type="entry name" value="RpiB_LacA_LacB"/>
</dbReference>
<comment type="pathway">
    <text evidence="2">Carbohydrate degradation; pentose phosphate pathway; D-ribose 5-phosphate from D-ribulose 5-phosphate (non-oxidative stage): step 1/1.</text>
</comment>
<accession>B9XMX2</accession>
<evidence type="ECO:0000256" key="9">
    <source>
        <dbReference type="PIRSR" id="PIRSR005384-2"/>
    </source>
</evidence>
<evidence type="ECO:0000256" key="5">
    <source>
        <dbReference type="ARBA" id="ARBA00011959"/>
    </source>
</evidence>
<dbReference type="PANTHER" id="PTHR30345:SF0">
    <property type="entry name" value="DNA DAMAGE-REPAIR_TOLERATION PROTEIN DRT102"/>
    <property type="match status" value="1"/>
</dbReference>
<evidence type="ECO:0000256" key="7">
    <source>
        <dbReference type="ARBA" id="ARBA00023235"/>
    </source>
</evidence>
<evidence type="ECO:0000256" key="6">
    <source>
        <dbReference type="ARBA" id="ARBA00014007"/>
    </source>
</evidence>
<evidence type="ECO:0000256" key="3">
    <source>
        <dbReference type="ARBA" id="ARBA00008754"/>
    </source>
</evidence>
<feature type="binding site" evidence="9">
    <location>
        <position position="136"/>
    </location>
    <ligand>
        <name>D-ribulose 5-phosphate</name>
        <dbReference type="ChEBI" id="CHEBI:58121"/>
    </ligand>
</feature>
<evidence type="ECO:0000313" key="11">
    <source>
        <dbReference type="Proteomes" id="UP000003688"/>
    </source>
</evidence>
<dbReference type="RefSeq" id="WP_007417161.1">
    <property type="nucleotide sequence ID" value="NZ_ABOX02000037.1"/>
</dbReference>
<dbReference type="AlphaFoldDB" id="B9XMX2"/>
<feature type="binding site" evidence="9">
    <location>
        <position position="99"/>
    </location>
    <ligand>
        <name>D-ribulose 5-phosphate</name>
        <dbReference type="ChEBI" id="CHEBI:58121"/>
    </ligand>
</feature>
<feature type="binding site" evidence="9">
    <location>
        <begin position="8"/>
        <end position="9"/>
    </location>
    <ligand>
        <name>D-ribulose 5-phosphate</name>
        <dbReference type="ChEBI" id="CHEBI:58121"/>
    </ligand>
</feature>
<dbReference type="NCBIfam" id="TIGR01120">
    <property type="entry name" value="rpiB"/>
    <property type="match status" value="1"/>
</dbReference>
<sequence>MKIAIGSDHAGFQYKEQIKDFLKQLGHEVRDFGTNSDASVDYPLFIRPTALAVADGECERGIVLGGSGNGEAIVANRVKGVRCALCWNVESARLGRQHNNANMISIGQRMMTIETAFQIVQTWLDTPFEGGRHQRRIEEIDQATPEGCARS</sequence>
<feature type="binding site" evidence="9">
    <location>
        <position position="132"/>
    </location>
    <ligand>
        <name>D-ribulose 5-phosphate</name>
        <dbReference type="ChEBI" id="CHEBI:58121"/>
    </ligand>
</feature>
<dbReference type="GO" id="GO:0004751">
    <property type="term" value="F:ribose-5-phosphate isomerase activity"/>
    <property type="evidence" value="ECO:0007669"/>
    <property type="project" value="UniProtKB-EC"/>
</dbReference>
<dbReference type="OrthoDB" id="1778624at2"/>
<gene>
    <name evidence="10" type="ORF">Cflav_PD1941</name>
</gene>
<dbReference type="STRING" id="320771.Cflav_PD1941"/>
<name>B9XMX2_PEDPL</name>
<dbReference type="PANTHER" id="PTHR30345">
    <property type="entry name" value="RIBOSE-5-PHOSPHATE ISOMERASE B"/>
    <property type="match status" value="1"/>
</dbReference>
<dbReference type="EMBL" id="ABOX02000037">
    <property type="protein sequence ID" value="EEF58768.1"/>
    <property type="molecule type" value="Genomic_DNA"/>
</dbReference>
<protein>
    <recommendedName>
        <fullName evidence="6">Ribose-5-phosphate isomerase B</fullName>
        <ecNumber evidence="5">5.3.1.6</ecNumber>
    </recommendedName>
    <alternativeName>
        <fullName evidence="8">Phosphoriboisomerase B</fullName>
    </alternativeName>
</protein>
<dbReference type="NCBIfam" id="TIGR00689">
    <property type="entry name" value="rpiB_lacA_lacB"/>
    <property type="match status" value="1"/>
</dbReference>
<dbReference type="InterPro" id="IPR004785">
    <property type="entry name" value="RpiB"/>
</dbReference>
<dbReference type="InterPro" id="IPR036569">
    <property type="entry name" value="RpiB_LacA_LacB_sf"/>
</dbReference>
<dbReference type="InterPro" id="IPR011860">
    <property type="entry name" value="Rib-5-P_Isoase_Actino"/>
</dbReference>
<dbReference type="GO" id="GO:0009052">
    <property type="term" value="P:pentose-phosphate shunt, non-oxidative branch"/>
    <property type="evidence" value="ECO:0007669"/>
    <property type="project" value="TreeGrafter"/>
</dbReference>
<feature type="binding site" evidence="9">
    <location>
        <begin position="66"/>
        <end position="70"/>
    </location>
    <ligand>
        <name>D-ribulose 5-phosphate</name>
        <dbReference type="ChEBI" id="CHEBI:58121"/>
    </ligand>
</feature>
<dbReference type="Gene3D" id="3.40.1400.10">
    <property type="entry name" value="Sugar-phosphate isomerase, RpiB/LacA/LacB"/>
    <property type="match status" value="1"/>
</dbReference>
<dbReference type="Pfam" id="PF02502">
    <property type="entry name" value="LacAB_rpiB"/>
    <property type="match status" value="1"/>
</dbReference>
<keyword evidence="11" id="KW-1185">Reference proteome</keyword>